<name>D6TZP2_KTERA</name>
<evidence type="ECO:0000313" key="3">
    <source>
        <dbReference type="EMBL" id="EFH82032.1"/>
    </source>
</evidence>
<dbReference type="InParanoid" id="D6TZP2"/>
<evidence type="ECO:0000313" key="4">
    <source>
        <dbReference type="Proteomes" id="UP000004508"/>
    </source>
</evidence>
<dbReference type="EMBL" id="ADVG01000004">
    <property type="protein sequence ID" value="EFH82032.1"/>
    <property type="molecule type" value="Genomic_DNA"/>
</dbReference>
<comment type="caution">
    <text evidence="3">The sequence shown here is derived from an EMBL/GenBank/DDBJ whole genome shotgun (WGS) entry which is preliminary data.</text>
</comment>
<keyword evidence="2" id="KW-0472">Membrane</keyword>
<feature type="compositionally biased region" description="Polar residues" evidence="1">
    <location>
        <begin position="142"/>
        <end position="152"/>
    </location>
</feature>
<dbReference type="Proteomes" id="UP000004508">
    <property type="component" value="Unassembled WGS sequence"/>
</dbReference>
<proteinExistence type="predicted"/>
<dbReference type="OrthoDB" id="142316at2"/>
<dbReference type="AlphaFoldDB" id="D6TZP2"/>
<feature type="transmembrane region" description="Helical" evidence="2">
    <location>
        <begin position="285"/>
        <end position="306"/>
    </location>
</feature>
<feature type="compositionally biased region" description="Polar residues" evidence="1">
    <location>
        <begin position="102"/>
        <end position="127"/>
    </location>
</feature>
<reference evidence="3 4" key="1">
    <citation type="journal article" date="2011" name="Stand. Genomic Sci.">
        <title>Non-contiguous finished genome sequence and contextual data of the filamentous soil bacterium Ktedonobacter racemifer type strain (SOSP1-21).</title>
        <authorList>
            <person name="Chang Y.J."/>
            <person name="Land M."/>
            <person name="Hauser L."/>
            <person name="Chertkov O."/>
            <person name="Del Rio T.G."/>
            <person name="Nolan M."/>
            <person name="Copeland A."/>
            <person name="Tice H."/>
            <person name="Cheng J.F."/>
            <person name="Lucas S."/>
            <person name="Han C."/>
            <person name="Goodwin L."/>
            <person name="Pitluck S."/>
            <person name="Ivanova N."/>
            <person name="Ovchinikova G."/>
            <person name="Pati A."/>
            <person name="Chen A."/>
            <person name="Palaniappan K."/>
            <person name="Mavromatis K."/>
            <person name="Liolios K."/>
            <person name="Brettin T."/>
            <person name="Fiebig A."/>
            <person name="Rohde M."/>
            <person name="Abt B."/>
            <person name="Goker M."/>
            <person name="Detter J.C."/>
            <person name="Woyke T."/>
            <person name="Bristow J."/>
            <person name="Eisen J.A."/>
            <person name="Markowitz V."/>
            <person name="Hugenholtz P."/>
            <person name="Kyrpides N.C."/>
            <person name="Klenk H.P."/>
            <person name="Lapidus A."/>
        </authorList>
    </citation>
    <scope>NUCLEOTIDE SEQUENCE [LARGE SCALE GENOMIC DNA]</scope>
    <source>
        <strain evidence="4">DSM 44963</strain>
    </source>
</reference>
<evidence type="ECO:0000256" key="2">
    <source>
        <dbReference type="SAM" id="Phobius"/>
    </source>
</evidence>
<accession>D6TZP2</accession>
<keyword evidence="2" id="KW-0812">Transmembrane</keyword>
<sequence>MKRSDTGDFCVLYLEAADNRATLSQALSELRKPIVIMLAEQGRLFQRPDDFSALKHIKRQLDIPVIFVIPNSAHITQLATRFGFPVYPSVDNLANALAMGQLSRQRTHTGQTSPQRITAPLSPTASLHTLKADLRSTGPRGSISQPLHTASESEPVMELSAGGQPLDARERTTGHMPPISQMDVPPRVEKRPTASPQPSLPRERLRHNPALERFDPYTQALQDEKSELEPLPEPLILERNAPPMRRNGVTQRASTGMLVEKTQPPPRKEPLAPAPRAPRNNFAKFVAIVAIIALSVAGLSYFLVFYHQWPTSTTTAGTMPSIVGDVSYASSNQISENSSQGISDQVTIDLQQLNSPASGKAYYAWLLGDKSQSEAHTILLGRLNVSNGKAHLFYGGDPQHSNLLLRTSRFLVTEESASVTPISPTPDYNAWRYYGEVSQAPINEPDNTNHFSYLDHLRHLLASDPTLEKLNLPGGLNTWFYRNTAKLVEWTTSMRDPWEANKDINYVRRGTARTLAYLDGASFVGLDLPPGTPALVDGRLAQIGLIQVNGPDQEPPCYLSHVMKHLNGLLQAPDAPTSLRQNATDIVNALSNVNRWLNQVRSDGKKIMQMNDNQLRQPSTLSLINDMIVNANNAYIGQTDANTGQTLHGANWIHDHMQSISTFQVSPYHPSPQSIQMIQDILHAKA</sequence>
<keyword evidence="2" id="KW-1133">Transmembrane helix</keyword>
<feature type="region of interest" description="Disordered" evidence="1">
    <location>
        <begin position="102"/>
        <end position="203"/>
    </location>
</feature>
<dbReference type="RefSeq" id="WP_007919817.1">
    <property type="nucleotide sequence ID" value="NZ_ADVG01000004.1"/>
</dbReference>
<protein>
    <submittedName>
        <fullName evidence="3">Uncharacterized protein</fullName>
    </submittedName>
</protein>
<keyword evidence="4" id="KW-1185">Reference proteome</keyword>
<organism evidence="3 4">
    <name type="scientific">Ktedonobacter racemifer DSM 44963</name>
    <dbReference type="NCBI Taxonomy" id="485913"/>
    <lineage>
        <taxon>Bacteria</taxon>
        <taxon>Bacillati</taxon>
        <taxon>Chloroflexota</taxon>
        <taxon>Ktedonobacteria</taxon>
        <taxon>Ktedonobacterales</taxon>
        <taxon>Ktedonobacteraceae</taxon>
        <taxon>Ktedonobacter</taxon>
    </lineage>
</organism>
<gene>
    <name evidence="3" type="ORF">Krac_2806</name>
</gene>
<feature type="region of interest" description="Disordered" evidence="1">
    <location>
        <begin position="253"/>
        <end position="276"/>
    </location>
</feature>
<dbReference type="STRING" id="485913.Krac_2806"/>
<evidence type="ECO:0000256" key="1">
    <source>
        <dbReference type="SAM" id="MobiDB-lite"/>
    </source>
</evidence>